<evidence type="ECO:0000313" key="17">
    <source>
        <dbReference type="EMBL" id="CAL1526745.1"/>
    </source>
</evidence>
<evidence type="ECO:0000256" key="5">
    <source>
        <dbReference type="ARBA" id="ARBA00022448"/>
    </source>
</evidence>
<dbReference type="PANTHER" id="PTHR15959">
    <property type="entry name" value="SYNTAXIN-18"/>
    <property type="match status" value="1"/>
</dbReference>
<evidence type="ECO:0000256" key="4">
    <source>
        <dbReference type="ARBA" id="ARBA00019409"/>
    </source>
</evidence>
<dbReference type="EMBL" id="CAXITT010000008">
    <property type="protein sequence ID" value="CAL1526745.1"/>
    <property type="molecule type" value="Genomic_DNA"/>
</dbReference>
<evidence type="ECO:0000256" key="7">
    <source>
        <dbReference type="ARBA" id="ARBA00022824"/>
    </source>
</evidence>
<dbReference type="PROSITE" id="PS50192">
    <property type="entry name" value="T_SNARE"/>
    <property type="match status" value="1"/>
</dbReference>
<comment type="caution">
    <text evidence="17">The sequence shown here is derived from an EMBL/GenBank/DDBJ whole genome shotgun (WGS) entry which is preliminary data.</text>
</comment>
<dbReference type="Proteomes" id="UP001497497">
    <property type="component" value="Unassembled WGS sequence"/>
</dbReference>
<dbReference type="InterPro" id="IPR000727">
    <property type="entry name" value="T_SNARE_dom"/>
</dbReference>
<feature type="coiled-coil region" evidence="14">
    <location>
        <begin position="235"/>
        <end position="262"/>
    </location>
</feature>
<gene>
    <name evidence="17" type="ORF">GSLYS_00000922001</name>
</gene>
<dbReference type="AlphaFoldDB" id="A0AAV2GZC2"/>
<evidence type="ECO:0000256" key="6">
    <source>
        <dbReference type="ARBA" id="ARBA00022692"/>
    </source>
</evidence>
<evidence type="ECO:0000256" key="11">
    <source>
        <dbReference type="ARBA" id="ARBA00023054"/>
    </source>
</evidence>
<evidence type="ECO:0000256" key="12">
    <source>
        <dbReference type="ARBA" id="ARBA00023136"/>
    </source>
</evidence>
<sequence>MADVTNVFKATVKAIKSRNKAFNESYTEESTSNNILGLGKKHGGSDFETKAKILVHMITKLRDFLLENRKNYVNAGSLLSNKGQDMSESERDQIDSNAQEIIKKCKEMIILFRVETDGHKAHPQVKEHRNAVMILIEAYLKTICKIYSEQKAVRVKRVVDRNRISKLEPERKHGNLTRSQLKRDLKIDGKEDKVNFLINIDVHSSEKRLVGDVPKDHLFEHHSYEPESEISSEEAQMFEEENKILYEEMNSMVEEVKQIEGQVVEIAKLQEIFTEKILEQDVQINTIANTVVGTTENIKDANEEIREAIKKKAEFRVYILFFLLVCSLSLLFLDWYNN</sequence>
<keyword evidence="12 15" id="KW-0472">Membrane</keyword>
<evidence type="ECO:0000256" key="2">
    <source>
        <dbReference type="ARBA" id="ARBA00004389"/>
    </source>
</evidence>
<evidence type="ECO:0000256" key="1">
    <source>
        <dbReference type="ARBA" id="ARBA00003746"/>
    </source>
</evidence>
<keyword evidence="8" id="KW-0931">ER-Golgi transport</keyword>
<evidence type="ECO:0000256" key="3">
    <source>
        <dbReference type="ARBA" id="ARBA00009063"/>
    </source>
</evidence>
<keyword evidence="6 15" id="KW-0812">Transmembrane</keyword>
<proteinExistence type="inferred from homology"/>
<accession>A0AAV2GZC2</accession>
<dbReference type="GO" id="GO:0031201">
    <property type="term" value="C:SNARE complex"/>
    <property type="evidence" value="ECO:0007669"/>
    <property type="project" value="TreeGrafter"/>
</dbReference>
<dbReference type="GO" id="GO:0006890">
    <property type="term" value="P:retrograde vesicle-mediated transport, Golgi to endoplasmic reticulum"/>
    <property type="evidence" value="ECO:0007669"/>
    <property type="project" value="TreeGrafter"/>
</dbReference>
<organism evidence="17 18">
    <name type="scientific">Lymnaea stagnalis</name>
    <name type="common">Great pond snail</name>
    <name type="synonym">Helix stagnalis</name>
    <dbReference type="NCBI Taxonomy" id="6523"/>
    <lineage>
        <taxon>Eukaryota</taxon>
        <taxon>Metazoa</taxon>
        <taxon>Spiralia</taxon>
        <taxon>Lophotrochozoa</taxon>
        <taxon>Mollusca</taxon>
        <taxon>Gastropoda</taxon>
        <taxon>Heterobranchia</taxon>
        <taxon>Euthyneura</taxon>
        <taxon>Panpulmonata</taxon>
        <taxon>Hygrophila</taxon>
        <taxon>Lymnaeoidea</taxon>
        <taxon>Lymnaeidae</taxon>
        <taxon>Lymnaea</taxon>
    </lineage>
</organism>
<reference evidence="17 18" key="1">
    <citation type="submission" date="2024-04" db="EMBL/GenBank/DDBJ databases">
        <authorList>
            <consortium name="Genoscope - CEA"/>
            <person name="William W."/>
        </authorList>
    </citation>
    <scope>NUCLEOTIDE SEQUENCE [LARGE SCALE GENOMIC DNA]</scope>
</reference>
<feature type="transmembrane region" description="Helical" evidence="15">
    <location>
        <begin position="315"/>
        <end position="336"/>
    </location>
</feature>
<evidence type="ECO:0000256" key="14">
    <source>
        <dbReference type="SAM" id="Coils"/>
    </source>
</evidence>
<dbReference type="GO" id="GO:0005789">
    <property type="term" value="C:endoplasmic reticulum membrane"/>
    <property type="evidence" value="ECO:0007669"/>
    <property type="project" value="UniProtKB-SubCell"/>
</dbReference>
<dbReference type="InterPro" id="IPR019529">
    <property type="entry name" value="Syntaxin-18_N"/>
</dbReference>
<dbReference type="Pfam" id="PF10496">
    <property type="entry name" value="Syntaxin-18_N"/>
    <property type="match status" value="1"/>
</dbReference>
<comment type="function">
    <text evidence="1">Syntaxin that may be involved in targeting and fusion of Golgi-derived retrograde transport vesicles with the ER.</text>
</comment>
<evidence type="ECO:0000256" key="15">
    <source>
        <dbReference type="SAM" id="Phobius"/>
    </source>
</evidence>
<dbReference type="SUPFAM" id="SSF58038">
    <property type="entry name" value="SNARE fusion complex"/>
    <property type="match status" value="1"/>
</dbReference>
<evidence type="ECO:0000259" key="16">
    <source>
        <dbReference type="PROSITE" id="PS50192"/>
    </source>
</evidence>
<dbReference type="CDD" id="cd15850">
    <property type="entry name" value="SNARE_syntaxin18"/>
    <property type="match status" value="1"/>
</dbReference>
<keyword evidence="10 15" id="KW-1133">Transmembrane helix</keyword>
<keyword evidence="11 14" id="KW-0175">Coiled coil</keyword>
<evidence type="ECO:0000256" key="13">
    <source>
        <dbReference type="ARBA" id="ARBA00046280"/>
    </source>
</evidence>
<evidence type="ECO:0000256" key="8">
    <source>
        <dbReference type="ARBA" id="ARBA00022892"/>
    </source>
</evidence>
<dbReference type="Gene3D" id="1.20.5.110">
    <property type="match status" value="1"/>
</dbReference>
<name>A0AAV2GZC2_LYMST</name>
<keyword evidence="5" id="KW-0813">Transport</keyword>
<dbReference type="FunFam" id="1.20.5.110:FF:000015">
    <property type="entry name" value="Syntaxin-18, putative"/>
    <property type="match status" value="1"/>
</dbReference>
<dbReference type="PANTHER" id="PTHR15959:SF0">
    <property type="entry name" value="SYNTAXIN-18"/>
    <property type="match status" value="1"/>
</dbReference>
<protein>
    <recommendedName>
        <fullName evidence="4">Syntaxin-18</fullName>
    </recommendedName>
</protein>
<keyword evidence="7" id="KW-0256">Endoplasmic reticulum</keyword>
<keyword evidence="18" id="KW-1185">Reference proteome</keyword>
<comment type="subcellular location">
    <subcellularLocation>
        <location evidence="13">Endomembrane system</location>
        <topology evidence="13">Single-pass type IV membrane protein</topology>
    </subcellularLocation>
    <subcellularLocation>
        <location evidence="2">Endoplasmic reticulum membrane</location>
        <topology evidence="2">Single-pass membrane protein</topology>
    </subcellularLocation>
</comment>
<evidence type="ECO:0000256" key="10">
    <source>
        <dbReference type="ARBA" id="ARBA00022989"/>
    </source>
</evidence>
<evidence type="ECO:0000313" key="18">
    <source>
        <dbReference type="Proteomes" id="UP001497497"/>
    </source>
</evidence>
<comment type="similarity">
    <text evidence="3">Belongs to the syntaxin family.</text>
</comment>
<feature type="domain" description="T-SNARE coiled-coil homology" evidence="16">
    <location>
        <begin position="246"/>
        <end position="308"/>
    </location>
</feature>
<dbReference type="GO" id="GO:0015031">
    <property type="term" value="P:protein transport"/>
    <property type="evidence" value="ECO:0007669"/>
    <property type="project" value="UniProtKB-KW"/>
</dbReference>
<evidence type="ECO:0000256" key="9">
    <source>
        <dbReference type="ARBA" id="ARBA00022927"/>
    </source>
</evidence>
<keyword evidence="9" id="KW-0653">Protein transport</keyword>